<evidence type="ECO:0008006" key="4">
    <source>
        <dbReference type="Google" id="ProtNLM"/>
    </source>
</evidence>
<gene>
    <name evidence="2" type="ORF">K431DRAFT_307413</name>
</gene>
<dbReference type="EMBL" id="MU003859">
    <property type="protein sequence ID" value="KAF2716860.1"/>
    <property type="molecule type" value="Genomic_DNA"/>
</dbReference>
<evidence type="ECO:0000256" key="1">
    <source>
        <dbReference type="SAM" id="Phobius"/>
    </source>
</evidence>
<feature type="transmembrane region" description="Helical" evidence="1">
    <location>
        <begin position="24"/>
        <end position="46"/>
    </location>
</feature>
<feature type="transmembrane region" description="Helical" evidence="1">
    <location>
        <begin position="157"/>
        <end position="178"/>
    </location>
</feature>
<keyword evidence="1" id="KW-0472">Membrane</keyword>
<protein>
    <recommendedName>
        <fullName evidence="4">Arginase-like protein</fullName>
    </recommendedName>
</protein>
<proteinExistence type="predicted"/>
<feature type="transmembrane region" description="Helical" evidence="1">
    <location>
        <begin position="89"/>
        <end position="107"/>
    </location>
</feature>
<name>A0A9P4PZT9_9PEZI</name>
<keyword evidence="3" id="KW-1185">Reference proteome</keyword>
<evidence type="ECO:0000313" key="2">
    <source>
        <dbReference type="EMBL" id="KAF2716860.1"/>
    </source>
</evidence>
<feature type="transmembrane region" description="Helical" evidence="1">
    <location>
        <begin position="58"/>
        <end position="82"/>
    </location>
</feature>
<keyword evidence="1" id="KW-1133">Transmembrane helix</keyword>
<dbReference type="OrthoDB" id="3930290at2759"/>
<dbReference type="AlphaFoldDB" id="A0A9P4PZT9"/>
<comment type="caution">
    <text evidence="2">The sequence shown here is derived from an EMBL/GenBank/DDBJ whole genome shotgun (WGS) entry which is preliminary data.</text>
</comment>
<accession>A0A9P4PZT9</accession>
<reference evidence="2" key="1">
    <citation type="journal article" date="2020" name="Stud. Mycol.">
        <title>101 Dothideomycetes genomes: a test case for predicting lifestyles and emergence of pathogens.</title>
        <authorList>
            <person name="Haridas S."/>
            <person name="Albert R."/>
            <person name="Binder M."/>
            <person name="Bloem J."/>
            <person name="Labutti K."/>
            <person name="Salamov A."/>
            <person name="Andreopoulos B."/>
            <person name="Baker S."/>
            <person name="Barry K."/>
            <person name="Bills G."/>
            <person name="Bluhm B."/>
            <person name="Cannon C."/>
            <person name="Castanera R."/>
            <person name="Culley D."/>
            <person name="Daum C."/>
            <person name="Ezra D."/>
            <person name="Gonzalez J."/>
            <person name="Henrissat B."/>
            <person name="Kuo A."/>
            <person name="Liang C."/>
            <person name="Lipzen A."/>
            <person name="Lutzoni F."/>
            <person name="Magnuson J."/>
            <person name="Mondo S."/>
            <person name="Nolan M."/>
            <person name="Ohm R."/>
            <person name="Pangilinan J."/>
            <person name="Park H.-J."/>
            <person name="Ramirez L."/>
            <person name="Alfaro M."/>
            <person name="Sun H."/>
            <person name="Tritt A."/>
            <person name="Yoshinaga Y."/>
            <person name="Zwiers L.-H."/>
            <person name="Turgeon B."/>
            <person name="Goodwin S."/>
            <person name="Spatafora J."/>
            <person name="Crous P."/>
            <person name="Grigoriev I."/>
        </authorList>
    </citation>
    <scope>NUCLEOTIDE SEQUENCE</scope>
    <source>
        <strain evidence="2">CBS 116435</strain>
    </source>
</reference>
<keyword evidence="1" id="KW-0812">Transmembrane</keyword>
<evidence type="ECO:0000313" key="3">
    <source>
        <dbReference type="Proteomes" id="UP000799441"/>
    </source>
</evidence>
<sequence length="184" mass="20474">MASRSISRTRVIVRQSYYWPDQQLNFWIIVMLGTGGTLIGIFASFVTIQDQLGLAIPWILPFGITVGALTVVFILVMLLLIFQRRLLPGVIMLGSFILLVLYITGLVETAINLFGPNGNISSQCQTYIYDSPVSGLQPQTFAWLEQRSICQSWDAVFAFWIIGAVFLVWMIVLGSMVARGGYGN</sequence>
<dbReference type="Proteomes" id="UP000799441">
    <property type="component" value="Unassembled WGS sequence"/>
</dbReference>
<organism evidence="2 3">
    <name type="scientific">Polychaeton citri CBS 116435</name>
    <dbReference type="NCBI Taxonomy" id="1314669"/>
    <lineage>
        <taxon>Eukaryota</taxon>
        <taxon>Fungi</taxon>
        <taxon>Dikarya</taxon>
        <taxon>Ascomycota</taxon>
        <taxon>Pezizomycotina</taxon>
        <taxon>Dothideomycetes</taxon>
        <taxon>Dothideomycetidae</taxon>
        <taxon>Capnodiales</taxon>
        <taxon>Capnodiaceae</taxon>
        <taxon>Polychaeton</taxon>
    </lineage>
</organism>